<keyword evidence="2" id="KW-1185">Reference proteome</keyword>
<dbReference type="AlphaFoldDB" id="A0A9W6ZFU1"/>
<proteinExistence type="predicted"/>
<evidence type="ECO:0000313" key="2">
    <source>
        <dbReference type="Proteomes" id="UP001165082"/>
    </source>
</evidence>
<dbReference type="OrthoDB" id="10544333at2759"/>
<name>A0A9W6ZFU1_9STRA</name>
<sequence>VATRNNRPLKKPNVSDFLSSVTLPQAFPNYFLQAYQPWATDDPYDARRAGGRNLAATQVHMQVRTDCWGGEAYTECAKLIVNSARALNGELDYYQSLVTEELGTPNPNGWANFREGTFFMRSLASINGSISELLLPGGACRPGDDPMWVDMGMGSPTPECPSELSGEWNVTMLTPGRAVKGEVEVRIGTGGTSATFSGPLDGHCGGSEIAIVTDFSPGVQRRHMKIKGGRYAVTKCERPEEGGRVGKVFWANVDEQGFTRGNGQDQPKLFRHDFEWTRKTGT</sequence>
<gene>
    <name evidence="1" type="ORF">TrRE_jg13581</name>
</gene>
<accession>A0A9W6ZFU1</accession>
<feature type="non-terminal residue" evidence="1">
    <location>
        <position position="1"/>
    </location>
</feature>
<dbReference type="Proteomes" id="UP001165082">
    <property type="component" value="Unassembled WGS sequence"/>
</dbReference>
<organism evidence="1 2">
    <name type="scientific">Triparma retinervis</name>
    <dbReference type="NCBI Taxonomy" id="2557542"/>
    <lineage>
        <taxon>Eukaryota</taxon>
        <taxon>Sar</taxon>
        <taxon>Stramenopiles</taxon>
        <taxon>Ochrophyta</taxon>
        <taxon>Bolidophyceae</taxon>
        <taxon>Parmales</taxon>
        <taxon>Triparmaceae</taxon>
        <taxon>Triparma</taxon>
    </lineage>
</organism>
<dbReference type="EMBL" id="BRXZ01000640">
    <property type="protein sequence ID" value="GMH49590.1"/>
    <property type="molecule type" value="Genomic_DNA"/>
</dbReference>
<evidence type="ECO:0000313" key="1">
    <source>
        <dbReference type="EMBL" id="GMH49590.1"/>
    </source>
</evidence>
<reference evidence="1" key="1">
    <citation type="submission" date="2022-07" db="EMBL/GenBank/DDBJ databases">
        <title>Genome analysis of Parmales, a sister group of diatoms, reveals the evolutionary specialization of diatoms from phago-mixotrophs to photoautotrophs.</title>
        <authorList>
            <person name="Ban H."/>
            <person name="Sato S."/>
            <person name="Yoshikawa S."/>
            <person name="Kazumasa Y."/>
            <person name="Nakamura Y."/>
            <person name="Ichinomiya M."/>
            <person name="Saitoh K."/>
            <person name="Sato N."/>
            <person name="Blanc-Mathieu R."/>
            <person name="Endo H."/>
            <person name="Kuwata A."/>
            <person name="Ogata H."/>
        </authorList>
    </citation>
    <scope>NUCLEOTIDE SEQUENCE</scope>
</reference>
<protein>
    <submittedName>
        <fullName evidence="1">Uncharacterized protein</fullName>
    </submittedName>
</protein>
<comment type="caution">
    <text evidence="1">The sequence shown here is derived from an EMBL/GenBank/DDBJ whole genome shotgun (WGS) entry which is preliminary data.</text>
</comment>